<dbReference type="GO" id="GO:0003680">
    <property type="term" value="F:minor groove of adenine-thymine-rich DNA binding"/>
    <property type="evidence" value="ECO:0007669"/>
    <property type="project" value="UniProtKB-UniRule"/>
</dbReference>
<dbReference type="InterPro" id="IPR005175">
    <property type="entry name" value="PPC_dom"/>
</dbReference>
<evidence type="ECO:0000256" key="2">
    <source>
        <dbReference type="SAM" id="MobiDB-lite"/>
    </source>
</evidence>
<reference evidence="4" key="1">
    <citation type="journal article" date="2014" name="Agronomy (Basel)">
        <title>A Draft Genome Sequence for Ensete ventricosum, the Drought-Tolerant Tree Against Hunger.</title>
        <authorList>
            <person name="Harrison J."/>
            <person name="Moore K.A."/>
            <person name="Paszkiewicz K."/>
            <person name="Jones T."/>
            <person name="Grant M."/>
            <person name="Ambacheew D."/>
            <person name="Muzemil S."/>
            <person name="Studholme D.J."/>
        </authorList>
    </citation>
    <scope>NUCLEOTIDE SEQUENCE [LARGE SCALE GENOMIC DNA]</scope>
</reference>
<organism evidence="3 4">
    <name type="scientific">Ensete ventricosum</name>
    <name type="common">Abyssinian banana</name>
    <name type="synonym">Musa ensete</name>
    <dbReference type="NCBI Taxonomy" id="4639"/>
    <lineage>
        <taxon>Eukaryota</taxon>
        <taxon>Viridiplantae</taxon>
        <taxon>Streptophyta</taxon>
        <taxon>Embryophyta</taxon>
        <taxon>Tracheophyta</taxon>
        <taxon>Spermatophyta</taxon>
        <taxon>Magnoliopsida</taxon>
        <taxon>Liliopsida</taxon>
        <taxon>Zingiberales</taxon>
        <taxon>Musaceae</taxon>
        <taxon>Ensete</taxon>
    </lineage>
</organism>
<dbReference type="Gene3D" id="3.30.1330.80">
    <property type="entry name" value="Hypothetical protein, similar to alpha- acetolactate decarboxylase, domain 2"/>
    <property type="match status" value="1"/>
</dbReference>
<sequence>MLMILTVTVIDQDIAAKIMSFSQQGPRAVCILSANGAVSTVTLRQSATSGGTVTYEVIVGSFIFAGSKARSKPKASNETGAESSELQVGDEQSAPYAAIPDQNLTLSSVVGGWPGSRQLDMRNAHIDIDLTRG</sequence>
<protein>
    <recommendedName>
        <fullName evidence="1">AT-hook motif nuclear-localized protein</fullName>
    </recommendedName>
</protein>
<keyword evidence="1" id="KW-0805">Transcription regulation</keyword>
<comment type="subcellular location">
    <subcellularLocation>
        <location evidence="1">Nucleus</location>
    </subcellularLocation>
</comment>
<accession>A0A444FE70</accession>
<dbReference type="Proteomes" id="UP000287651">
    <property type="component" value="Unassembled WGS sequence"/>
</dbReference>
<dbReference type="InterPro" id="IPR039605">
    <property type="entry name" value="AHL"/>
</dbReference>
<evidence type="ECO:0000313" key="4">
    <source>
        <dbReference type="Proteomes" id="UP000287651"/>
    </source>
</evidence>
<evidence type="ECO:0000313" key="3">
    <source>
        <dbReference type="EMBL" id="RRT58482.1"/>
    </source>
</evidence>
<dbReference type="AlphaFoldDB" id="A0A444FE70"/>
<keyword evidence="1" id="KW-0804">Transcription</keyword>
<name>A0A444FE70_ENSVE</name>
<keyword evidence="1" id="KW-0238">DNA-binding</keyword>
<evidence type="ECO:0000256" key="1">
    <source>
        <dbReference type="RuleBase" id="RU367031"/>
    </source>
</evidence>
<comment type="domain">
    <text evidence="1">The PPC domain mediates interactions between AHL proteins.</text>
</comment>
<dbReference type="SUPFAM" id="SSF117856">
    <property type="entry name" value="AF0104/ALDC/Ptd012-like"/>
    <property type="match status" value="1"/>
</dbReference>
<dbReference type="Pfam" id="PF03479">
    <property type="entry name" value="PCC"/>
    <property type="match status" value="1"/>
</dbReference>
<dbReference type="CDD" id="cd11378">
    <property type="entry name" value="DUF296"/>
    <property type="match status" value="1"/>
</dbReference>
<dbReference type="PANTHER" id="PTHR31500">
    <property type="entry name" value="AT-HOOK MOTIF NUCLEAR-LOCALIZED PROTEIN 9"/>
    <property type="match status" value="1"/>
</dbReference>
<dbReference type="PANTHER" id="PTHR31500:SF9">
    <property type="entry name" value="AT-HOOK MOTIF NUCLEAR-LOCALIZED PROTEIN 9"/>
    <property type="match status" value="1"/>
</dbReference>
<dbReference type="PROSITE" id="PS51742">
    <property type="entry name" value="PPC"/>
    <property type="match status" value="1"/>
</dbReference>
<dbReference type="EMBL" id="AMZH03008658">
    <property type="protein sequence ID" value="RRT58482.1"/>
    <property type="molecule type" value="Genomic_DNA"/>
</dbReference>
<feature type="compositionally biased region" description="Polar residues" evidence="2">
    <location>
        <begin position="74"/>
        <end position="86"/>
    </location>
</feature>
<proteinExistence type="predicted"/>
<keyword evidence="1" id="KW-0539">Nucleus</keyword>
<feature type="region of interest" description="Disordered" evidence="2">
    <location>
        <begin position="67"/>
        <end position="92"/>
    </location>
</feature>
<gene>
    <name evidence="3" type="ORF">B296_00046581</name>
</gene>
<comment type="caution">
    <text evidence="3">The sequence shown here is derived from an EMBL/GenBank/DDBJ whole genome shotgun (WGS) entry which is preliminary data.</text>
</comment>
<comment type="function">
    <text evidence="1">Transcription factor that specifically binds AT-rich DNA sequences related to the nuclear matrix attachment regions (MARs).</text>
</comment>
<dbReference type="GO" id="GO:0005634">
    <property type="term" value="C:nucleus"/>
    <property type="evidence" value="ECO:0007669"/>
    <property type="project" value="UniProtKB-SubCell"/>
</dbReference>